<dbReference type="Proteomes" id="UP000828390">
    <property type="component" value="Unassembled WGS sequence"/>
</dbReference>
<accession>A0A9D4D8B2</accession>
<comment type="caution">
    <text evidence="2">The sequence shown here is derived from an EMBL/GenBank/DDBJ whole genome shotgun (WGS) entry which is preliminary data.</text>
</comment>
<reference evidence="2" key="1">
    <citation type="journal article" date="2019" name="bioRxiv">
        <title>The Genome of the Zebra Mussel, Dreissena polymorpha: A Resource for Invasive Species Research.</title>
        <authorList>
            <person name="McCartney M.A."/>
            <person name="Auch B."/>
            <person name="Kono T."/>
            <person name="Mallez S."/>
            <person name="Zhang Y."/>
            <person name="Obille A."/>
            <person name="Becker A."/>
            <person name="Abrahante J.E."/>
            <person name="Garbe J."/>
            <person name="Badalamenti J.P."/>
            <person name="Herman A."/>
            <person name="Mangelson H."/>
            <person name="Liachko I."/>
            <person name="Sullivan S."/>
            <person name="Sone E.D."/>
            <person name="Koren S."/>
            <person name="Silverstein K.A.T."/>
            <person name="Beckman K.B."/>
            <person name="Gohl D.M."/>
        </authorList>
    </citation>
    <scope>NUCLEOTIDE SEQUENCE</scope>
    <source>
        <strain evidence="2">Duluth1</strain>
        <tissue evidence="2">Whole animal</tissue>
    </source>
</reference>
<keyword evidence="3" id="KW-1185">Reference proteome</keyword>
<feature type="region of interest" description="Disordered" evidence="1">
    <location>
        <begin position="1"/>
        <end position="21"/>
    </location>
</feature>
<evidence type="ECO:0000256" key="1">
    <source>
        <dbReference type="SAM" id="MobiDB-lite"/>
    </source>
</evidence>
<proteinExistence type="predicted"/>
<evidence type="ECO:0000313" key="2">
    <source>
        <dbReference type="EMBL" id="KAH3740507.1"/>
    </source>
</evidence>
<organism evidence="2 3">
    <name type="scientific">Dreissena polymorpha</name>
    <name type="common">Zebra mussel</name>
    <name type="synonym">Mytilus polymorpha</name>
    <dbReference type="NCBI Taxonomy" id="45954"/>
    <lineage>
        <taxon>Eukaryota</taxon>
        <taxon>Metazoa</taxon>
        <taxon>Spiralia</taxon>
        <taxon>Lophotrochozoa</taxon>
        <taxon>Mollusca</taxon>
        <taxon>Bivalvia</taxon>
        <taxon>Autobranchia</taxon>
        <taxon>Heteroconchia</taxon>
        <taxon>Euheterodonta</taxon>
        <taxon>Imparidentia</taxon>
        <taxon>Neoheterodontei</taxon>
        <taxon>Myida</taxon>
        <taxon>Dreissenoidea</taxon>
        <taxon>Dreissenidae</taxon>
        <taxon>Dreissena</taxon>
    </lineage>
</organism>
<feature type="compositionally biased region" description="Basic and acidic residues" evidence="1">
    <location>
        <begin position="1"/>
        <end position="11"/>
    </location>
</feature>
<sequence length="172" mass="18706">MNQELPERTGNDRLGTGNNRVCTRNNRDGTVRAPVYLFNVAIKGLCPHSTGRCRSSVGVCLGPGGAKVPSRLFPVQSRLFPVPRRSLPVLPGDSQFIPEVLNMLIHARWSPGCPRSSTVHPGGAPVHPGWAPVHPGRCLITLWGSAGIIIRLGLNRIVTRGKFTGRHERSKQ</sequence>
<evidence type="ECO:0000313" key="3">
    <source>
        <dbReference type="Proteomes" id="UP000828390"/>
    </source>
</evidence>
<gene>
    <name evidence="2" type="ORF">DPMN_047213</name>
</gene>
<dbReference type="EMBL" id="JAIWYP010000011">
    <property type="protein sequence ID" value="KAH3740507.1"/>
    <property type="molecule type" value="Genomic_DNA"/>
</dbReference>
<reference evidence="2" key="2">
    <citation type="submission" date="2020-11" db="EMBL/GenBank/DDBJ databases">
        <authorList>
            <person name="McCartney M.A."/>
            <person name="Auch B."/>
            <person name="Kono T."/>
            <person name="Mallez S."/>
            <person name="Becker A."/>
            <person name="Gohl D.M."/>
            <person name="Silverstein K.A.T."/>
            <person name="Koren S."/>
            <person name="Bechman K.B."/>
            <person name="Herman A."/>
            <person name="Abrahante J.E."/>
            <person name="Garbe J."/>
        </authorList>
    </citation>
    <scope>NUCLEOTIDE SEQUENCE</scope>
    <source>
        <strain evidence="2">Duluth1</strain>
        <tissue evidence="2">Whole animal</tissue>
    </source>
</reference>
<protein>
    <submittedName>
        <fullName evidence="2">Uncharacterized protein</fullName>
    </submittedName>
</protein>
<dbReference type="AlphaFoldDB" id="A0A9D4D8B2"/>
<name>A0A9D4D8B2_DREPO</name>